<sequence>MEPQSVGILIVVILLIIEVVVMLTKLKVDKMLLLMPVIGAIFAVISFALNEYRDKILSSLSSSASHAVIYVILAVGVIFGLFSVMVWFKGEKEARRLASAAKSIDSAVSGIESDIRGSGMEIEHFDDEMSGIKKKVEDYESKEKGV</sequence>
<accession>A0A7G9YYA0</accession>
<keyword evidence="1" id="KW-0472">Membrane</keyword>
<feature type="transmembrane region" description="Helical" evidence="1">
    <location>
        <begin position="6"/>
        <end position="24"/>
    </location>
</feature>
<organism evidence="2">
    <name type="scientific">Candidatus Methanophagaceae archaeon ANME-1 ERB6</name>
    <dbReference type="NCBI Taxonomy" id="2759912"/>
    <lineage>
        <taxon>Archaea</taxon>
        <taxon>Methanobacteriati</taxon>
        <taxon>Methanobacteriota</taxon>
        <taxon>Stenosarchaea group</taxon>
        <taxon>Methanomicrobia</taxon>
        <taxon>Candidatus Methanophagales</taxon>
        <taxon>Candidatus Methanophagaceae</taxon>
    </lineage>
</organism>
<reference evidence="2" key="1">
    <citation type="submission" date="2020-06" db="EMBL/GenBank/DDBJ databases">
        <title>Unique genomic features of the anaerobic methanotrophic archaea.</title>
        <authorList>
            <person name="Chadwick G.L."/>
            <person name="Skennerton C.T."/>
            <person name="Laso-Perez R."/>
            <person name="Leu A.O."/>
            <person name="Speth D.R."/>
            <person name="Yu H."/>
            <person name="Morgan-Lang C."/>
            <person name="Hatzenpichler R."/>
            <person name="Goudeau D."/>
            <person name="Malmstrom R."/>
            <person name="Brazelton W.J."/>
            <person name="Woyke T."/>
            <person name="Hallam S.J."/>
            <person name="Tyson G.W."/>
            <person name="Wegener G."/>
            <person name="Boetius A."/>
            <person name="Orphan V."/>
        </authorList>
    </citation>
    <scope>NUCLEOTIDE SEQUENCE</scope>
</reference>
<feature type="transmembrane region" description="Helical" evidence="1">
    <location>
        <begin position="69"/>
        <end position="88"/>
    </location>
</feature>
<name>A0A7G9YYA0_9EURY</name>
<feature type="transmembrane region" description="Helical" evidence="1">
    <location>
        <begin position="31"/>
        <end position="49"/>
    </location>
</feature>
<gene>
    <name evidence="2" type="ORF">FLHAOPAA_00014</name>
</gene>
<proteinExistence type="predicted"/>
<evidence type="ECO:0000256" key="1">
    <source>
        <dbReference type="SAM" id="Phobius"/>
    </source>
</evidence>
<protein>
    <submittedName>
        <fullName evidence="2">Uncharacterized protein</fullName>
    </submittedName>
</protein>
<dbReference type="EMBL" id="MT631527">
    <property type="protein sequence ID" value="QNO52984.1"/>
    <property type="molecule type" value="Genomic_DNA"/>
</dbReference>
<keyword evidence="1" id="KW-0812">Transmembrane</keyword>
<dbReference type="AlphaFoldDB" id="A0A7G9YYA0"/>
<keyword evidence="1" id="KW-1133">Transmembrane helix</keyword>
<evidence type="ECO:0000313" key="2">
    <source>
        <dbReference type="EMBL" id="QNO52984.1"/>
    </source>
</evidence>